<dbReference type="InterPro" id="IPR032675">
    <property type="entry name" value="LRR_dom_sf"/>
</dbReference>
<evidence type="ECO:0000313" key="2">
    <source>
        <dbReference type="EMBL" id="KIY70618.1"/>
    </source>
</evidence>
<accession>A0A0D7BJ82</accession>
<dbReference type="Proteomes" id="UP000054007">
    <property type="component" value="Unassembled WGS sequence"/>
</dbReference>
<dbReference type="AlphaFoldDB" id="A0A0D7BJ82"/>
<evidence type="ECO:0000256" key="1">
    <source>
        <dbReference type="SAM" id="Coils"/>
    </source>
</evidence>
<sequence length="698" mass="78483">MNKNVLSRLLTTNVAPNPTELAVVHDALDSAYARVKALEVKFSRAAESELRSIQKEHESASEEVTALKSIVHPVRLVADDIISEIFQWCVPWAFDDGYELSSFGPYDSRAPQHPPWNLSHVCRHWRAVVISLPCLWNTVRLGHTSFPCRSNNHQLKLMLQRSKALSLRVAICGGNGANFPRGLFELLLAAASRWRCARIEGTKPYFSRMSSVQFPELTCISFACAKPFSALTMQAPRLRQMELFISGRPPRSWTSHKFNPPWAQIIVLRCNIDTLHHAFRLKMLKSLTVVNPMPSYIDPDPVGHIWLPTGDIYDHPSVQELTIDQFGFMRTTIEIVFRTFNFLCLHTLTLNDWSRQSIGVIPPLPPTITTFNLLRARKWEDGNFCSLMKAMPNLRTLRLDVKDNIIGHLHALSAHLSLVPGLEELLIYPPTPEWFIALMFGLESLFEERCGNLKRVCFLSGTTGHSRQLQTRLKQFVGEKWGPATRNDPLFFARRVKHLAVNLHPFPLTPAITASLRIVLSACTGISSLDLRIHTGTLVPVFPPAYPRHIMLKYLTLPKLPSADIGLLPPSLEHLSFTLQRGSLGASECVWTALYAQCPRLKTILIEMPFDDFPFVDVVEVAKAVLHVPSSSLAHVLIRYDAKLGKEGRPFLEELKCLTGEDERLTIASFAGAVYDREVGYGMGDAMALVNCTKKYAS</sequence>
<gene>
    <name evidence="2" type="ORF">CYLTODRAFT_487901</name>
</gene>
<evidence type="ECO:0000313" key="3">
    <source>
        <dbReference type="Proteomes" id="UP000054007"/>
    </source>
</evidence>
<proteinExistence type="predicted"/>
<protein>
    <recommendedName>
        <fullName evidence="4">F-box domain-containing protein</fullName>
    </recommendedName>
</protein>
<organism evidence="2 3">
    <name type="scientific">Cylindrobasidium torrendii FP15055 ss-10</name>
    <dbReference type="NCBI Taxonomy" id="1314674"/>
    <lineage>
        <taxon>Eukaryota</taxon>
        <taxon>Fungi</taxon>
        <taxon>Dikarya</taxon>
        <taxon>Basidiomycota</taxon>
        <taxon>Agaricomycotina</taxon>
        <taxon>Agaricomycetes</taxon>
        <taxon>Agaricomycetidae</taxon>
        <taxon>Agaricales</taxon>
        <taxon>Marasmiineae</taxon>
        <taxon>Physalacriaceae</taxon>
        <taxon>Cylindrobasidium</taxon>
    </lineage>
</organism>
<keyword evidence="1" id="KW-0175">Coiled coil</keyword>
<dbReference type="OrthoDB" id="2269034at2759"/>
<dbReference type="EMBL" id="KN880465">
    <property type="protein sequence ID" value="KIY70618.1"/>
    <property type="molecule type" value="Genomic_DNA"/>
</dbReference>
<evidence type="ECO:0008006" key="4">
    <source>
        <dbReference type="Google" id="ProtNLM"/>
    </source>
</evidence>
<keyword evidence="3" id="KW-1185">Reference proteome</keyword>
<reference evidence="2 3" key="1">
    <citation type="journal article" date="2015" name="Fungal Genet. Biol.">
        <title>Evolution of novel wood decay mechanisms in Agaricales revealed by the genome sequences of Fistulina hepatica and Cylindrobasidium torrendii.</title>
        <authorList>
            <person name="Floudas D."/>
            <person name="Held B.W."/>
            <person name="Riley R."/>
            <person name="Nagy L.G."/>
            <person name="Koehler G."/>
            <person name="Ransdell A.S."/>
            <person name="Younus H."/>
            <person name="Chow J."/>
            <person name="Chiniquy J."/>
            <person name="Lipzen A."/>
            <person name="Tritt A."/>
            <person name="Sun H."/>
            <person name="Haridas S."/>
            <person name="LaButti K."/>
            <person name="Ohm R.A."/>
            <person name="Kues U."/>
            <person name="Blanchette R.A."/>
            <person name="Grigoriev I.V."/>
            <person name="Minto R.E."/>
            <person name="Hibbett D.S."/>
        </authorList>
    </citation>
    <scope>NUCLEOTIDE SEQUENCE [LARGE SCALE GENOMIC DNA]</scope>
    <source>
        <strain evidence="2 3">FP15055 ss-10</strain>
    </source>
</reference>
<dbReference type="SUPFAM" id="SSF52047">
    <property type="entry name" value="RNI-like"/>
    <property type="match status" value="1"/>
</dbReference>
<name>A0A0D7BJ82_9AGAR</name>
<dbReference type="Gene3D" id="3.80.10.10">
    <property type="entry name" value="Ribonuclease Inhibitor"/>
    <property type="match status" value="1"/>
</dbReference>
<feature type="coiled-coil region" evidence="1">
    <location>
        <begin position="43"/>
        <end position="70"/>
    </location>
</feature>
<dbReference type="STRING" id="1314674.A0A0D7BJ82"/>